<evidence type="ECO:0000313" key="4">
    <source>
        <dbReference type="EMBL" id="MFC4025881.1"/>
    </source>
</evidence>
<protein>
    <submittedName>
        <fullName evidence="4">Head GIN domain-containing protein</fullName>
    </submittedName>
</protein>
<accession>A0ABV8H3R9</accession>
<dbReference type="PANTHER" id="PTHR39200:SF1">
    <property type="entry name" value="AUTO-TRANSPORTER ADHESIN HEAD GIN DOMAIN-CONTAINING PROTEIN-RELATED"/>
    <property type="match status" value="1"/>
</dbReference>
<evidence type="ECO:0000259" key="3">
    <source>
        <dbReference type="Pfam" id="PF10988"/>
    </source>
</evidence>
<dbReference type="Proteomes" id="UP001595793">
    <property type="component" value="Unassembled WGS sequence"/>
</dbReference>
<dbReference type="PANTHER" id="PTHR39200">
    <property type="entry name" value="HYPOTHETICAL EXPORTED PROTEIN"/>
    <property type="match status" value="1"/>
</dbReference>
<feature type="region of interest" description="Disordered" evidence="1">
    <location>
        <begin position="219"/>
        <end position="244"/>
    </location>
</feature>
<gene>
    <name evidence="4" type="ORF">ACFOS1_00545</name>
</gene>
<keyword evidence="2" id="KW-0732">Signal</keyword>
<proteinExistence type="predicted"/>
<name>A0ABV8H3R9_9FLAO</name>
<evidence type="ECO:0000256" key="2">
    <source>
        <dbReference type="SAM" id="SignalP"/>
    </source>
</evidence>
<dbReference type="Pfam" id="PF10988">
    <property type="entry name" value="DUF2807"/>
    <property type="match status" value="1"/>
</dbReference>
<feature type="chain" id="PRO_5047185111" evidence="2">
    <location>
        <begin position="21"/>
        <end position="244"/>
    </location>
</feature>
<comment type="caution">
    <text evidence="4">The sequence shown here is derived from an EMBL/GenBank/DDBJ whole genome shotgun (WGS) entry which is preliminary data.</text>
</comment>
<keyword evidence="5" id="KW-1185">Reference proteome</keyword>
<dbReference type="EMBL" id="JBHSAS010000002">
    <property type="protein sequence ID" value="MFC4025881.1"/>
    <property type="molecule type" value="Genomic_DNA"/>
</dbReference>
<dbReference type="InterPro" id="IPR021255">
    <property type="entry name" value="DUF2807"/>
</dbReference>
<feature type="signal peptide" evidence="2">
    <location>
        <begin position="1"/>
        <end position="20"/>
    </location>
</feature>
<evidence type="ECO:0000313" key="5">
    <source>
        <dbReference type="Proteomes" id="UP001595793"/>
    </source>
</evidence>
<sequence length="244" mass="26018">MKKSILVAFTLFLGITSANAQWWSSNKNIKGNGDMVTKNRKVSDYDEVSLVGSMDVVLVRGTEGNLQVEAESNLQEYITTEVKGSTLRISIEEGTSISPSRNNSIKITVPFEDIEGASVTGSGDIWNEDKITAKDFSISVTGSGDIKLEIDADEIKGKVTGSGDVVIMGQANELDCGVTGSGDFDAFKLKAKIVHAQVSGSGDVMVWAENELNARVAGSGDIEYKGNPSKENFKTSGSGDISKY</sequence>
<feature type="domain" description="Putative auto-transporter adhesin head GIN" evidence="3">
    <location>
        <begin position="44"/>
        <end position="228"/>
    </location>
</feature>
<evidence type="ECO:0000256" key="1">
    <source>
        <dbReference type="SAM" id="MobiDB-lite"/>
    </source>
</evidence>
<organism evidence="4 5">
    <name type="scientific">Zunongwangia endophytica</name>
    <dbReference type="NCBI Taxonomy" id="1808945"/>
    <lineage>
        <taxon>Bacteria</taxon>
        <taxon>Pseudomonadati</taxon>
        <taxon>Bacteroidota</taxon>
        <taxon>Flavobacteriia</taxon>
        <taxon>Flavobacteriales</taxon>
        <taxon>Flavobacteriaceae</taxon>
        <taxon>Zunongwangia</taxon>
    </lineage>
</organism>
<reference evidence="5" key="1">
    <citation type="journal article" date="2019" name="Int. J. Syst. Evol. Microbiol.">
        <title>The Global Catalogue of Microorganisms (GCM) 10K type strain sequencing project: providing services to taxonomists for standard genome sequencing and annotation.</title>
        <authorList>
            <consortium name="The Broad Institute Genomics Platform"/>
            <consortium name="The Broad Institute Genome Sequencing Center for Infectious Disease"/>
            <person name="Wu L."/>
            <person name="Ma J."/>
        </authorList>
    </citation>
    <scope>NUCLEOTIDE SEQUENCE [LARGE SCALE GENOMIC DNA]</scope>
    <source>
        <strain evidence="5">CECT 9128</strain>
    </source>
</reference>
<feature type="compositionally biased region" description="Polar residues" evidence="1">
    <location>
        <begin position="234"/>
        <end position="244"/>
    </location>
</feature>
<dbReference type="Gene3D" id="2.160.20.120">
    <property type="match status" value="1"/>
</dbReference>
<dbReference type="RefSeq" id="WP_290232931.1">
    <property type="nucleotide sequence ID" value="NZ_JAUFPZ010000002.1"/>
</dbReference>